<feature type="non-terminal residue" evidence="1">
    <location>
        <position position="317"/>
    </location>
</feature>
<dbReference type="PANTHER" id="PTHR31430">
    <property type="entry name" value="PROTEIN CBG22332-RELATED"/>
    <property type="match status" value="1"/>
</dbReference>
<reference evidence="1" key="1">
    <citation type="submission" date="2023-06" db="EMBL/GenBank/DDBJ databases">
        <authorList>
            <person name="Delattre M."/>
        </authorList>
    </citation>
    <scope>NUCLEOTIDE SEQUENCE</scope>
    <source>
        <strain evidence="1">AF72</strain>
    </source>
</reference>
<gene>
    <name evidence="1" type="ORF">MSPICULIGERA_LOCUS18059</name>
</gene>
<evidence type="ECO:0000313" key="2">
    <source>
        <dbReference type="Proteomes" id="UP001177023"/>
    </source>
</evidence>
<sequence>MDTQGQPQDSGPFLPPIFRSNTILPIEAQLAAVYNEETNETRFEYSVVWEEEVASAGGATGAMSLLGLGELSEFRPVSSNSSRIHVNIERDGGVKCDGPCEQYHLPDQLTLVGRCDHYLCRPCSQIVMNADGSTGCSKWECYRNMFAWLPSDVSTQLYNQYVVSRQRDIKKAAPCCRPDNGGCSATPAKSLRSPSLNTGECVESPGTGPRSQSVAVRLLIFEPGPKHSRKVEHIQHDVSPNTTLANAIGPIAKGKEGENGATIYLVQHDAKNPKKNKLIPFSIKYDGAEPIGKFAPDGRIILALDLTGQIKPTDIDF</sequence>
<organism evidence="1 2">
    <name type="scientific">Mesorhabditis spiculigera</name>
    <dbReference type="NCBI Taxonomy" id="96644"/>
    <lineage>
        <taxon>Eukaryota</taxon>
        <taxon>Metazoa</taxon>
        <taxon>Ecdysozoa</taxon>
        <taxon>Nematoda</taxon>
        <taxon>Chromadorea</taxon>
        <taxon>Rhabditida</taxon>
        <taxon>Rhabditina</taxon>
        <taxon>Rhabditomorpha</taxon>
        <taxon>Rhabditoidea</taxon>
        <taxon>Rhabditidae</taxon>
        <taxon>Mesorhabditinae</taxon>
        <taxon>Mesorhabditis</taxon>
    </lineage>
</organism>
<name>A0AA36D547_9BILA</name>
<dbReference type="AlphaFoldDB" id="A0AA36D547"/>
<proteinExistence type="predicted"/>
<dbReference type="Proteomes" id="UP001177023">
    <property type="component" value="Unassembled WGS sequence"/>
</dbReference>
<accession>A0AA36D547</accession>
<dbReference type="EMBL" id="CATQJA010002657">
    <property type="protein sequence ID" value="CAJ0579854.1"/>
    <property type="molecule type" value="Genomic_DNA"/>
</dbReference>
<comment type="caution">
    <text evidence="1">The sequence shown here is derived from an EMBL/GenBank/DDBJ whole genome shotgun (WGS) entry which is preliminary data.</text>
</comment>
<keyword evidence="2" id="KW-1185">Reference proteome</keyword>
<evidence type="ECO:0008006" key="3">
    <source>
        <dbReference type="Google" id="ProtNLM"/>
    </source>
</evidence>
<evidence type="ECO:0000313" key="1">
    <source>
        <dbReference type="EMBL" id="CAJ0579854.1"/>
    </source>
</evidence>
<protein>
    <recommendedName>
        <fullName evidence="3">RING-type domain-containing protein</fullName>
    </recommendedName>
</protein>